<evidence type="ECO:0000313" key="4">
    <source>
        <dbReference type="Proteomes" id="UP001243856"/>
    </source>
</evidence>
<evidence type="ECO:0000313" key="3">
    <source>
        <dbReference type="Proteomes" id="UP001226160"/>
    </source>
</evidence>
<reference evidence="2 4" key="1">
    <citation type="submission" date="2023-05" db="EMBL/GenBank/DDBJ databases">
        <title>Metabolic capabilities are highly conserved among human nasal-associated Corynebacterium species in pangenomic analyses.</title>
        <authorList>
            <person name="Tran T.H."/>
            <person name="Roberts A.Q."/>
            <person name="Escapa I.F."/>
            <person name="Gao W."/>
            <person name="Conlan S."/>
            <person name="Kong H."/>
            <person name="Segre J.A."/>
            <person name="Kelly M.S."/>
            <person name="Lemon K.P."/>
        </authorList>
    </citation>
    <scope>NUCLEOTIDE SEQUENCE</scope>
    <source>
        <strain evidence="2">KPL2654</strain>
        <strain evidence="1 4">KPL2811</strain>
    </source>
</reference>
<dbReference type="AlphaFoldDB" id="A0AAP4F7W2"/>
<dbReference type="Proteomes" id="UP001243856">
    <property type="component" value="Unassembled WGS sequence"/>
</dbReference>
<sequence length="80" mass="9106">MPQETNPRVRQTIAEVAVEGTKFTGEILPRYVYELAGAPVPPEATDELQRGTSTPADTSIGTKLKHWWRRNWNTHLIFDD</sequence>
<evidence type="ECO:0000313" key="2">
    <source>
        <dbReference type="EMBL" id="MDK4325989.1"/>
    </source>
</evidence>
<protein>
    <submittedName>
        <fullName evidence="2">Uncharacterized protein</fullName>
    </submittedName>
</protein>
<dbReference type="GeneID" id="64187654"/>
<organism evidence="2 3">
    <name type="scientific">Corynebacterium propinquum</name>
    <dbReference type="NCBI Taxonomy" id="43769"/>
    <lineage>
        <taxon>Bacteria</taxon>
        <taxon>Bacillati</taxon>
        <taxon>Actinomycetota</taxon>
        <taxon>Actinomycetes</taxon>
        <taxon>Mycobacteriales</taxon>
        <taxon>Corynebacteriaceae</taxon>
        <taxon>Corynebacterium</taxon>
    </lineage>
</organism>
<dbReference type="EMBL" id="JASNVK010000015">
    <property type="protein sequence ID" value="MDK4301289.1"/>
    <property type="molecule type" value="Genomic_DNA"/>
</dbReference>
<keyword evidence="4" id="KW-1185">Reference proteome</keyword>
<name>A0AAP4F7W2_9CORY</name>
<evidence type="ECO:0000313" key="1">
    <source>
        <dbReference type="EMBL" id="MDK4301289.1"/>
    </source>
</evidence>
<dbReference type="RefSeq" id="WP_018120435.1">
    <property type="nucleotide sequence ID" value="NZ_CABIYR010000004.1"/>
</dbReference>
<proteinExistence type="predicted"/>
<gene>
    <name evidence="1" type="ORF">QPX45_08570</name>
    <name evidence="2" type="ORF">QPX54_05590</name>
</gene>
<comment type="caution">
    <text evidence="2">The sequence shown here is derived from an EMBL/GenBank/DDBJ whole genome shotgun (WGS) entry which is preliminary data.</text>
</comment>
<dbReference type="EMBL" id="JASNVP010000004">
    <property type="protein sequence ID" value="MDK4325989.1"/>
    <property type="molecule type" value="Genomic_DNA"/>
</dbReference>
<dbReference type="Proteomes" id="UP001226160">
    <property type="component" value="Unassembled WGS sequence"/>
</dbReference>
<accession>A0AAP4F7W2</accession>